<evidence type="ECO:0000256" key="1">
    <source>
        <dbReference type="ARBA" id="ARBA00007274"/>
    </source>
</evidence>
<protein>
    <recommendedName>
        <fullName evidence="5">Acyltransferase</fullName>
    </recommendedName>
</protein>
<dbReference type="PANTHER" id="PTHR23416">
    <property type="entry name" value="SIALIC ACID SYNTHASE-RELATED"/>
    <property type="match status" value="1"/>
</dbReference>
<keyword evidence="2" id="KW-0808">Transferase</keyword>
<evidence type="ECO:0000313" key="4">
    <source>
        <dbReference type="Proteomes" id="UP000535838"/>
    </source>
</evidence>
<dbReference type="InterPro" id="IPR051159">
    <property type="entry name" value="Hexapeptide_acetyltransf"/>
</dbReference>
<dbReference type="Gene3D" id="2.160.10.10">
    <property type="entry name" value="Hexapeptide repeat proteins"/>
    <property type="match status" value="1"/>
</dbReference>
<dbReference type="EMBL" id="JACJVQ010000011">
    <property type="protein sequence ID" value="MBB6635122.1"/>
    <property type="molecule type" value="Genomic_DNA"/>
</dbReference>
<dbReference type="InterPro" id="IPR011004">
    <property type="entry name" value="Trimer_LpxA-like_sf"/>
</dbReference>
<reference evidence="3 4" key="1">
    <citation type="submission" date="2020-08" db="EMBL/GenBank/DDBJ databases">
        <title>Cohnella phylogeny.</title>
        <authorList>
            <person name="Dunlap C."/>
        </authorList>
    </citation>
    <scope>NUCLEOTIDE SEQUENCE [LARGE SCALE GENOMIC DNA]</scope>
    <source>
        <strain evidence="3 4">DSM 25241</strain>
    </source>
</reference>
<proteinExistence type="inferred from homology"/>
<evidence type="ECO:0008006" key="5">
    <source>
        <dbReference type="Google" id="ProtNLM"/>
    </source>
</evidence>
<dbReference type="GO" id="GO:0008374">
    <property type="term" value="F:O-acyltransferase activity"/>
    <property type="evidence" value="ECO:0007669"/>
    <property type="project" value="TreeGrafter"/>
</dbReference>
<evidence type="ECO:0000256" key="2">
    <source>
        <dbReference type="ARBA" id="ARBA00022679"/>
    </source>
</evidence>
<name>A0A841SV36_9BACL</name>
<dbReference type="AlphaFoldDB" id="A0A841SV36"/>
<dbReference type="Pfam" id="PF00132">
    <property type="entry name" value="Hexapep"/>
    <property type="match status" value="1"/>
</dbReference>
<evidence type="ECO:0000313" key="3">
    <source>
        <dbReference type="EMBL" id="MBB6635122.1"/>
    </source>
</evidence>
<keyword evidence="4" id="KW-1185">Reference proteome</keyword>
<dbReference type="RefSeq" id="WP_185120366.1">
    <property type="nucleotide sequence ID" value="NZ_JACJVQ010000011.1"/>
</dbReference>
<dbReference type="InterPro" id="IPR001451">
    <property type="entry name" value="Hexapep"/>
</dbReference>
<dbReference type="SUPFAM" id="SSF51161">
    <property type="entry name" value="Trimeric LpxA-like enzymes"/>
    <property type="match status" value="1"/>
</dbReference>
<sequence length="176" mass="19204">MDIEIIKDFIWAILVNNIAASSLLPNRIRAFLYRRLGIQTLTNAIRSRCQFRGTDIKIGYGSFLNHSCVVEDHVEIGNNCKIAFDVIFCTSTHKIGSHEMRGGESIWKPIKVGDGCWIGARATVLPGVTIGDGCIIAAGAVVCSDCEPDGLYAGVPARRIKELRTQTAEELIPISS</sequence>
<comment type="caution">
    <text evidence="3">The sequence shown here is derived from an EMBL/GenBank/DDBJ whole genome shotgun (WGS) entry which is preliminary data.</text>
</comment>
<accession>A0A841SV36</accession>
<comment type="similarity">
    <text evidence="1">Belongs to the transferase hexapeptide repeat family.</text>
</comment>
<organism evidence="3 4">
    <name type="scientific">Cohnella thailandensis</name>
    <dbReference type="NCBI Taxonomy" id="557557"/>
    <lineage>
        <taxon>Bacteria</taxon>
        <taxon>Bacillati</taxon>
        <taxon>Bacillota</taxon>
        <taxon>Bacilli</taxon>
        <taxon>Bacillales</taxon>
        <taxon>Paenibacillaceae</taxon>
        <taxon>Cohnella</taxon>
    </lineage>
</organism>
<gene>
    <name evidence="3" type="ORF">H7B67_13460</name>
</gene>
<dbReference type="PANTHER" id="PTHR23416:SF23">
    <property type="entry name" value="ACETYLTRANSFERASE C18B11.09C-RELATED"/>
    <property type="match status" value="1"/>
</dbReference>
<dbReference type="Proteomes" id="UP000535838">
    <property type="component" value="Unassembled WGS sequence"/>
</dbReference>